<dbReference type="RefSeq" id="WP_007703961.1">
    <property type="nucleotide sequence ID" value="NZ_AOIQ01000021.1"/>
</dbReference>
<dbReference type="EMBL" id="AOIQ01000021">
    <property type="protein sequence ID" value="ELZ08515.1"/>
    <property type="molecule type" value="Genomic_DNA"/>
</dbReference>
<name>M0BCI5_9EURY</name>
<comment type="caution">
    <text evidence="1">The sequence shown here is derived from an EMBL/GenBank/DDBJ whole genome shotgun (WGS) entry which is preliminary data.</text>
</comment>
<dbReference type="Proteomes" id="UP000011560">
    <property type="component" value="Unassembled WGS sequence"/>
</dbReference>
<evidence type="ECO:0000313" key="2">
    <source>
        <dbReference type="Proteomes" id="UP000011560"/>
    </source>
</evidence>
<dbReference type="OrthoDB" id="155751at2157"/>
<gene>
    <name evidence="1" type="ORF">C479_14288</name>
</gene>
<organism evidence="1 2">
    <name type="scientific">Halovivax asiaticus JCM 14624</name>
    <dbReference type="NCBI Taxonomy" id="1227490"/>
    <lineage>
        <taxon>Archaea</taxon>
        <taxon>Methanobacteriati</taxon>
        <taxon>Methanobacteriota</taxon>
        <taxon>Stenosarchaea group</taxon>
        <taxon>Halobacteria</taxon>
        <taxon>Halobacteriales</taxon>
        <taxon>Natrialbaceae</taxon>
        <taxon>Halovivax</taxon>
    </lineage>
</organism>
<dbReference type="AlphaFoldDB" id="M0BCI5"/>
<proteinExistence type="predicted"/>
<protein>
    <submittedName>
        <fullName evidence="1">Uncharacterized protein</fullName>
    </submittedName>
</protein>
<evidence type="ECO:0000313" key="1">
    <source>
        <dbReference type="EMBL" id="ELZ08515.1"/>
    </source>
</evidence>
<accession>M0BCI5</accession>
<keyword evidence="2" id="KW-1185">Reference proteome</keyword>
<reference evidence="1 2" key="1">
    <citation type="journal article" date="2014" name="PLoS Genet.">
        <title>Phylogenetically driven sequencing of extremely halophilic archaea reveals strategies for static and dynamic osmo-response.</title>
        <authorList>
            <person name="Becker E.A."/>
            <person name="Seitzer P.M."/>
            <person name="Tritt A."/>
            <person name="Larsen D."/>
            <person name="Krusor M."/>
            <person name="Yao A.I."/>
            <person name="Wu D."/>
            <person name="Madern D."/>
            <person name="Eisen J.A."/>
            <person name="Darling A.E."/>
            <person name="Facciotti M.T."/>
        </authorList>
    </citation>
    <scope>NUCLEOTIDE SEQUENCE [LARGE SCALE GENOMIC DNA]</scope>
    <source>
        <strain evidence="1 2">JCM 14624</strain>
    </source>
</reference>
<sequence>MTELEIPPDTDGQTAASLVRDFVDEGVLVEVHTADTMGHSVSESPTVEGEVTGFEPGYLELDGEGPAGKGVRWDEVSLLTRIQS</sequence>